<protein>
    <submittedName>
        <fullName evidence="3">Uncharacterized protein</fullName>
    </submittedName>
</protein>
<accession>A0A514CNV1</accession>
<evidence type="ECO:0000313" key="3">
    <source>
        <dbReference type="EMBL" id="QDH81491.1"/>
    </source>
</evidence>
<organism evidence="3 4">
    <name type="scientific">Echinicola soli</name>
    <dbReference type="NCBI Taxonomy" id="2591634"/>
    <lineage>
        <taxon>Bacteria</taxon>
        <taxon>Pseudomonadati</taxon>
        <taxon>Bacteroidota</taxon>
        <taxon>Cytophagia</taxon>
        <taxon>Cytophagales</taxon>
        <taxon>Cyclobacteriaceae</taxon>
        <taxon>Echinicola</taxon>
    </lineage>
</organism>
<proteinExistence type="predicted"/>
<keyword evidence="2" id="KW-0812">Transmembrane</keyword>
<gene>
    <name evidence="3" type="ORF">FKX85_04930</name>
</gene>
<dbReference type="OrthoDB" id="839573at2"/>
<name>A0A514CNV1_9BACT</name>
<feature type="transmembrane region" description="Helical" evidence="2">
    <location>
        <begin position="6"/>
        <end position="23"/>
    </location>
</feature>
<dbReference type="Proteomes" id="UP000316614">
    <property type="component" value="Chromosome"/>
</dbReference>
<sequence>MVVDMIVFGMAYVLLVYLVMTMIRPAHKPNKNRNDDGEGGVETVNPPKIDLPPGVIWPSDGPKTKKPAPTVEV</sequence>
<keyword evidence="4" id="KW-1185">Reference proteome</keyword>
<keyword evidence="2" id="KW-0472">Membrane</keyword>
<evidence type="ECO:0000313" key="4">
    <source>
        <dbReference type="Proteomes" id="UP000316614"/>
    </source>
</evidence>
<dbReference type="KEGG" id="echi:FKX85_04930"/>
<dbReference type="EMBL" id="CP041253">
    <property type="protein sequence ID" value="QDH81491.1"/>
    <property type="molecule type" value="Genomic_DNA"/>
</dbReference>
<dbReference type="AlphaFoldDB" id="A0A514CNV1"/>
<keyword evidence="2" id="KW-1133">Transmembrane helix</keyword>
<feature type="region of interest" description="Disordered" evidence="1">
    <location>
        <begin position="27"/>
        <end position="73"/>
    </location>
</feature>
<evidence type="ECO:0000256" key="2">
    <source>
        <dbReference type="SAM" id="Phobius"/>
    </source>
</evidence>
<evidence type="ECO:0000256" key="1">
    <source>
        <dbReference type="SAM" id="MobiDB-lite"/>
    </source>
</evidence>
<reference evidence="3 4" key="1">
    <citation type="submission" date="2019-06" db="EMBL/GenBank/DDBJ databases">
        <title>Echinicola alkalisoli sp. nov. isolated from saline soil.</title>
        <authorList>
            <person name="Sun J.-Q."/>
            <person name="Xu L."/>
        </authorList>
    </citation>
    <scope>NUCLEOTIDE SEQUENCE [LARGE SCALE GENOMIC DNA]</scope>
    <source>
        <strain evidence="3 4">LN3S3</strain>
    </source>
</reference>